<accession>A0A4S8KNC1</accession>
<evidence type="ECO:0000256" key="1">
    <source>
        <dbReference type="SAM" id="MobiDB-lite"/>
    </source>
</evidence>
<feature type="region of interest" description="Disordered" evidence="1">
    <location>
        <begin position="141"/>
        <end position="201"/>
    </location>
</feature>
<dbReference type="Proteomes" id="UP000297245">
    <property type="component" value="Unassembled WGS sequence"/>
</dbReference>
<evidence type="ECO:0000313" key="3">
    <source>
        <dbReference type="Proteomes" id="UP000297245"/>
    </source>
</evidence>
<dbReference type="AlphaFoldDB" id="A0A4S8KNC1"/>
<proteinExistence type="predicted"/>
<dbReference type="EMBL" id="ML180559">
    <property type="protein sequence ID" value="THU77099.1"/>
    <property type="molecule type" value="Genomic_DNA"/>
</dbReference>
<evidence type="ECO:0000313" key="2">
    <source>
        <dbReference type="EMBL" id="THU77099.1"/>
    </source>
</evidence>
<keyword evidence="3" id="KW-1185">Reference proteome</keyword>
<organism evidence="2 3">
    <name type="scientific">Dendrothele bispora (strain CBS 962.96)</name>
    <dbReference type="NCBI Taxonomy" id="1314807"/>
    <lineage>
        <taxon>Eukaryota</taxon>
        <taxon>Fungi</taxon>
        <taxon>Dikarya</taxon>
        <taxon>Basidiomycota</taxon>
        <taxon>Agaricomycotina</taxon>
        <taxon>Agaricomycetes</taxon>
        <taxon>Agaricomycetidae</taxon>
        <taxon>Agaricales</taxon>
        <taxon>Agaricales incertae sedis</taxon>
        <taxon>Dendrothele</taxon>
    </lineage>
</organism>
<feature type="compositionally biased region" description="Basic and acidic residues" evidence="1">
    <location>
        <begin position="141"/>
        <end position="150"/>
    </location>
</feature>
<reference evidence="2 3" key="1">
    <citation type="journal article" date="2019" name="Nat. Ecol. Evol.">
        <title>Megaphylogeny resolves global patterns of mushroom evolution.</title>
        <authorList>
            <person name="Varga T."/>
            <person name="Krizsan K."/>
            <person name="Foldi C."/>
            <person name="Dima B."/>
            <person name="Sanchez-Garcia M."/>
            <person name="Sanchez-Ramirez S."/>
            <person name="Szollosi G.J."/>
            <person name="Szarkandi J.G."/>
            <person name="Papp V."/>
            <person name="Albert L."/>
            <person name="Andreopoulos W."/>
            <person name="Angelini C."/>
            <person name="Antonin V."/>
            <person name="Barry K.W."/>
            <person name="Bougher N.L."/>
            <person name="Buchanan P."/>
            <person name="Buyck B."/>
            <person name="Bense V."/>
            <person name="Catcheside P."/>
            <person name="Chovatia M."/>
            <person name="Cooper J."/>
            <person name="Damon W."/>
            <person name="Desjardin D."/>
            <person name="Finy P."/>
            <person name="Geml J."/>
            <person name="Haridas S."/>
            <person name="Hughes K."/>
            <person name="Justo A."/>
            <person name="Karasinski D."/>
            <person name="Kautmanova I."/>
            <person name="Kiss B."/>
            <person name="Kocsube S."/>
            <person name="Kotiranta H."/>
            <person name="LaButti K.M."/>
            <person name="Lechner B.E."/>
            <person name="Liimatainen K."/>
            <person name="Lipzen A."/>
            <person name="Lukacs Z."/>
            <person name="Mihaltcheva S."/>
            <person name="Morgado L.N."/>
            <person name="Niskanen T."/>
            <person name="Noordeloos M.E."/>
            <person name="Ohm R.A."/>
            <person name="Ortiz-Santana B."/>
            <person name="Ovrebo C."/>
            <person name="Racz N."/>
            <person name="Riley R."/>
            <person name="Savchenko A."/>
            <person name="Shiryaev A."/>
            <person name="Soop K."/>
            <person name="Spirin V."/>
            <person name="Szebenyi C."/>
            <person name="Tomsovsky M."/>
            <person name="Tulloss R.E."/>
            <person name="Uehling J."/>
            <person name="Grigoriev I.V."/>
            <person name="Vagvolgyi C."/>
            <person name="Papp T."/>
            <person name="Martin F.M."/>
            <person name="Miettinen O."/>
            <person name="Hibbett D.S."/>
            <person name="Nagy L.G."/>
        </authorList>
    </citation>
    <scope>NUCLEOTIDE SEQUENCE [LARGE SCALE GENOMIC DNA]</scope>
    <source>
        <strain evidence="2 3">CBS 962.96</strain>
    </source>
</reference>
<dbReference type="OrthoDB" id="3236341at2759"/>
<gene>
    <name evidence="2" type="ORF">K435DRAFT_812754</name>
</gene>
<name>A0A4S8KNC1_DENBC</name>
<sequence>MGKEFTQRRGSIKKDIRSSICKRVGKEWESLPLEECQNIYQLTQSLVKNTRCAVTAELCARVAILRRAFEMNNGLDYWKQVDATIDEVRSKGEYKKAKMARQKYNKDVDANHSYEEPLSEIQTEMDQLMIIEVHHLRNATNKEVDKGNEGRRRKKAKCEGNAAETDGTLGGDADNIQAPKGSELDGTEAGQSGALTGSDGN</sequence>
<protein>
    <submittedName>
        <fullName evidence="2">Uncharacterized protein</fullName>
    </submittedName>
</protein>